<keyword evidence="7" id="KW-1185">Reference proteome</keyword>
<evidence type="ECO:0008006" key="8">
    <source>
        <dbReference type="Google" id="ProtNLM"/>
    </source>
</evidence>
<evidence type="ECO:0000256" key="1">
    <source>
        <dbReference type="ARBA" id="ARBA00009175"/>
    </source>
</evidence>
<dbReference type="Proteomes" id="UP000053718">
    <property type="component" value="Unassembled WGS sequence"/>
</dbReference>
<dbReference type="EMBL" id="JPIN01000002">
    <property type="protein sequence ID" value="KFZ29345.1"/>
    <property type="molecule type" value="Genomic_DNA"/>
</dbReference>
<dbReference type="PROSITE" id="PS51257">
    <property type="entry name" value="PROKAR_LIPOPROTEIN"/>
    <property type="match status" value="1"/>
</dbReference>
<evidence type="ECO:0000256" key="2">
    <source>
        <dbReference type="ARBA" id="ARBA00022723"/>
    </source>
</evidence>
<sequence length="255" mass="27914">MAARRLVYFLLFISSCAAHAREDIHVAVASSLRGPFTELVSSFAAQHPEYRVQVTYAATGKLVAQVQNGAPYHLLIAADPHYLATLYQRDLLATTPEIFAYGAIALWHPNRTGTPEQLLQEARHIGIAQPRHAPYGQAAVRYLEQQELLEDTQPRFIYAENAAQVVHRVYAGAVPMGFVALSQLHELGVNAADYSLLPSAPLLAHTTALTRKGATYAGAQALQAMLWQSEGQQLLARFGYQVTPKDGESSYVASE</sequence>
<keyword evidence="2 4" id="KW-0479">Metal-binding</keyword>
<keyword evidence="4" id="KW-0500">Molybdenum</keyword>
<dbReference type="SUPFAM" id="SSF53850">
    <property type="entry name" value="Periplasmic binding protein-like II"/>
    <property type="match status" value="1"/>
</dbReference>
<dbReference type="InterPro" id="IPR050682">
    <property type="entry name" value="ModA/WtpA"/>
</dbReference>
<dbReference type="GO" id="GO:0015689">
    <property type="term" value="P:molybdate ion transport"/>
    <property type="evidence" value="ECO:0007669"/>
    <property type="project" value="InterPro"/>
</dbReference>
<evidence type="ECO:0000256" key="4">
    <source>
        <dbReference type="PIRSR" id="PIRSR004846-1"/>
    </source>
</evidence>
<reference evidence="6 7" key="1">
    <citation type="submission" date="2014-06" db="EMBL/GenBank/DDBJ databases">
        <title>Draft genome sequence of Idiomarina sp. MCCC 1A10513.</title>
        <authorList>
            <person name="Du J."/>
            <person name="Lai Q."/>
            <person name="Shao Z."/>
        </authorList>
    </citation>
    <scope>NUCLEOTIDE SEQUENCE [LARGE SCALE GENOMIC DNA]</scope>
    <source>
        <strain evidence="6 7">MCCC 1A10513</strain>
    </source>
</reference>
<dbReference type="NCBIfam" id="TIGR01256">
    <property type="entry name" value="modA"/>
    <property type="match status" value="1"/>
</dbReference>
<dbReference type="InterPro" id="IPR005950">
    <property type="entry name" value="ModA"/>
</dbReference>
<evidence type="ECO:0000313" key="6">
    <source>
        <dbReference type="EMBL" id="KFZ29345.1"/>
    </source>
</evidence>
<protein>
    <recommendedName>
        <fullName evidence="8">Molybdate ABC transporter substrate-binding protein</fullName>
    </recommendedName>
</protein>
<dbReference type="GO" id="GO:0046872">
    <property type="term" value="F:metal ion binding"/>
    <property type="evidence" value="ECO:0007669"/>
    <property type="project" value="UniProtKB-KW"/>
</dbReference>
<dbReference type="Pfam" id="PF13531">
    <property type="entry name" value="SBP_bac_11"/>
    <property type="match status" value="1"/>
</dbReference>
<dbReference type="GO" id="GO:0030973">
    <property type="term" value="F:molybdate ion binding"/>
    <property type="evidence" value="ECO:0007669"/>
    <property type="project" value="TreeGrafter"/>
</dbReference>
<comment type="similarity">
    <text evidence="1">Belongs to the bacterial solute-binding protein ModA family.</text>
</comment>
<feature type="binding site" evidence="4">
    <location>
        <position position="59"/>
    </location>
    <ligand>
        <name>molybdate</name>
        <dbReference type="ChEBI" id="CHEBI:36264"/>
    </ligand>
</feature>
<dbReference type="PANTHER" id="PTHR30632:SF14">
    <property type="entry name" value="TUNGSTATE_MOLYBDATE_CHROMATE-BINDING PROTEIN MODA"/>
    <property type="match status" value="1"/>
</dbReference>
<evidence type="ECO:0000256" key="3">
    <source>
        <dbReference type="ARBA" id="ARBA00022729"/>
    </source>
</evidence>
<dbReference type="Gene3D" id="3.40.190.10">
    <property type="entry name" value="Periplasmic binding protein-like II"/>
    <property type="match status" value="2"/>
</dbReference>
<dbReference type="PANTHER" id="PTHR30632">
    <property type="entry name" value="MOLYBDATE-BINDING PERIPLASMIC PROTEIN"/>
    <property type="match status" value="1"/>
</dbReference>
<feature type="chain" id="PRO_5001904507" description="Molybdate ABC transporter substrate-binding protein" evidence="5">
    <location>
        <begin position="21"/>
        <end position="255"/>
    </location>
</feature>
<name>A0A094INX4_9GAMM</name>
<dbReference type="AlphaFoldDB" id="A0A094INX4"/>
<feature type="signal peptide" evidence="5">
    <location>
        <begin position="1"/>
        <end position="20"/>
    </location>
</feature>
<dbReference type="OrthoDB" id="9785015at2"/>
<dbReference type="RefSeq" id="WP_034730372.1">
    <property type="nucleotide sequence ID" value="NZ_JPIN01000002.1"/>
</dbReference>
<keyword evidence="3 5" id="KW-0732">Signal</keyword>
<organism evidence="6 7">
    <name type="scientific">Pseudidiomarina atlantica</name>
    <dbReference type="NCBI Taxonomy" id="1517416"/>
    <lineage>
        <taxon>Bacteria</taxon>
        <taxon>Pseudomonadati</taxon>
        <taxon>Pseudomonadota</taxon>
        <taxon>Gammaproteobacteria</taxon>
        <taxon>Alteromonadales</taxon>
        <taxon>Idiomarinaceae</taxon>
        <taxon>Pseudidiomarina</taxon>
    </lineage>
</organism>
<evidence type="ECO:0000313" key="7">
    <source>
        <dbReference type="Proteomes" id="UP000053718"/>
    </source>
</evidence>
<accession>A0A094INX4</accession>
<gene>
    <name evidence="6" type="ORF">IDAT_03000</name>
</gene>
<proteinExistence type="inferred from homology"/>
<feature type="binding site" evidence="4">
    <location>
        <position position="31"/>
    </location>
    <ligand>
        <name>molybdate</name>
        <dbReference type="ChEBI" id="CHEBI:36264"/>
    </ligand>
</feature>
<comment type="caution">
    <text evidence="6">The sequence shown here is derived from an EMBL/GenBank/DDBJ whole genome shotgun (WGS) entry which is preliminary data.</text>
</comment>
<dbReference type="STRING" id="1517416.IDAT_03000"/>
<dbReference type="eggNOG" id="COG0725">
    <property type="taxonomic scope" value="Bacteria"/>
</dbReference>
<dbReference type="PIRSF" id="PIRSF004846">
    <property type="entry name" value="ModA"/>
    <property type="match status" value="1"/>
</dbReference>
<evidence type="ECO:0000256" key="5">
    <source>
        <dbReference type="SAM" id="SignalP"/>
    </source>
</evidence>